<evidence type="ECO:0000256" key="3">
    <source>
        <dbReference type="ARBA" id="ARBA00022483"/>
    </source>
</evidence>
<dbReference type="AlphaFoldDB" id="A0A9E7HB25"/>
<feature type="coiled-coil region" evidence="5">
    <location>
        <begin position="88"/>
        <end position="122"/>
    </location>
</feature>
<keyword evidence="4 5" id="KW-0175">Coiled coil</keyword>
<comment type="similarity">
    <text evidence="1">Belongs to the SEC10 family.</text>
</comment>
<evidence type="ECO:0000259" key="7">
    <source>
        <dbReference type="Pfam" id="PF07393"/>
    </source>
</evidence>
<proteinExistence type="inferred from homology"/>
<gene>
    <name evidence="9" type="ORF">MUK42_06851</name>
</gene>
<feature type="domain" description="Exocyst complex component Sec10 N-terminal" evidence="8">
    <location>
        <begin position="80"/>
        <end position="194"/>
    </location>
</feature>
<sequence length="638" mass="69546">MGSPKASAATLPLILDIDDFKGDFSFDALFGNLVNELLPSFQEHDADGADGGGGQDALPNGTMRGLQGTATPMFPAVEDLLALFKDSCKELVDLRQQIDGRLQNLKKEVEVQDAKHRQTLAELEKGVDGLHQSFQRLDSRISSVGQTAAKIGDHLQSADSQRKTASQTIELIKYLMEFNSSPGDLMELSPLFSDDSRVAEAASIAQKLQLENRLLSRFDAASQRRELSTMAECAKILSQGLQAGPSNIARGLSTLYKEITDTVRKEAATIMAVFPSPNDVMSILVQRVLEQRVSTILDRLLEKPSLVNLPPVSQGGLLLYLRIFAVAYEKTEDLAKELQSVGCGDLDAEGLTESLFLPHKDEYPEYEQASLQQLYQLKYINTGCFDLVLQMEELRAEAQQQSESTGTISRSKAAISPSVSQQISVTIVSQYLTEGLERARESLNEAAALRDRFVIGASVSRRVAAAAASAAEAAAAAGESSFRSFMIAVQRCASSVAILQQYFSNTISRLLPPDAHAASLEEMGTAVSSVEGAAQKGLQQCIETVMAEVERLLSAEQKTTDYRTPDDGNAPDHRPTNACISGGLRLKRDITEYGEFVRSFNAPSIDENFELLGMFIQLRDDFKTAKISSMLNSFKTDS</sequence>
<keyword evidence="3" id="KW-0268">Exocytosis</keyword>
<evidence type="ECO:0000256" key="5">
    <source>
        <dbReference type="SAM" id="Coils"/>
    </source>
</evidence>
<dbReference type="Pfam" id="PF07393">
    <property type="entry name" value="Sec10_HB"/>
    <property type="match status" value="2"/>
</dbReference>
<dbReference type="Proteomes" id="UP001055439">
    <property type="component" value="Chromosome 8"/>
</dbReference>
<organism evidence="9 10">
    <name type="scientific">Musa troglodytarum</name>
    <name type="common">fe'i banana</name>
    <dbReference type="NCBI Taxonomy" id="320322"/>
    <lineage>
        <taxon>Eukaryota</taxon>
        <taxon>Viridiplantae</taxon>
        <taxon>Streptophyta</taxon>
        <taxon>Embryophyta</taxon>
        <taxon>Tracheophyta</taxon>
        <taxon>Spermatophyta</taxon>
        <taxon>Magnoliopsida</taxon>
        <taxon>Liliopsida</taxon>
        <taxon>Zingiberales</taxon>
        <taxon>Musaceae</taxon>
        <taxon>Musa</taxon>
    </lineage>
</organism>
<dbReference type="PANTHER" id="PTHR12100">
    <property type="entry name" value="SEC10"/>
    <property type="match status" value="1"/>
</dbReference>
<evidence type="ECO:0000313" key="10">
    <source>
        <dbReference type="Proteomes" id="UP001055439"/>
    </source>
</evidence>
<feature type="region of interest" description="Disordered" evidence="6">
    <location>
        <begin position="557"/>
        <end position="577"/>
    </location>
</feature>
<evidence type="ECO:0000313" key="9">
    <source>
        <dbReference type="EMBL" id="URE30150.1"/>
    </source>
</evidence>
<dbReference type="GO" id="GO:0006893">
    <property type="term" value="P:Golgi to plasma membrane transport"/>
    <property type="evidence" value="ECO:0007669"/>
    <property type="project" value="TreeGrafter"/>
</dbReference>
<dbReference type="PANTHER" id="PTHR12100:SF0">
    <property type="entry name" value="EXOCYST COMPLEX COMPONENT 5"/>
    <property type="match status" value="1"/>
</dbReference>
<evidence type="ECO:0000256" key="1">
    <source>
        <dbReference type="ARBA" id="ARBA00006572"/>
    </source>
</evidence>
<dbReference type="InterPro" id="IPR048625">
    <property type="entry name" value="Sec10_N"/>
</dbReference>
<feature type="domain" description="Exocyst complex component Sec10-like alpha-helical bundle" evidence="7">
    <location>
        <begin position="243"/>
        <end position="379"/>
    </location>
</feature>
<dbReference type="OrthoDB" id="125856at2759"/>
<accession>A0A9E7HB25</accession>
<evidence type="ECO:0000259" key="8">
    <source>
        <dbReference type="Pfam" id="PF20667"/>
    </source>
</evidence>
<feature type="domain" description="Exocyst complex component Sec10-like alpha-helical bundle" evidence="7">
    <location>
        <begin position="426"/>
        <end position="580"/>
    </location>
</feature>
<reference evidence="9" key="1">
    <citation type="submission" date="2022-05" db="EMBL/GenBank/DDBJ databases">
        <title>The Musa troglodytarum L. genome provides insights into the mechanism of non-climacteric behaviour and enrichment of carotenoids.</title>
        <authorList>
            <person name="Wang J."/>
        </authorList>
    </citation>
    <scope>NUCLEOTIDE SEQUENCE</scope>
    <source>
        <tissue evidence="9">Leaf</tissue>
    </source>
</reference>
<name>A0A9E7HB25_9LILI</name>
<dbReference type="GO" id="GO:0000145">
    <property type="term" value="C:exocyst"/>
    <property type="evidence" value="ECO:0007669"/>
    <property type="project" value="TreeGrafter"/>
</dbReference>
<keyword evidence="10" id="KW-1185">Reference proteome</keyword>
<protein>
    <submittedName>
        <fullName evidence="9">Exocyst complex component Sec10</fullName>
    </submittedName>
</protein>
<dbReference type="InterPro" id="IPR048627">
    <property type="entry name" value="Sec10_HB"/>
</dbReference>
<evidence type="ECO:0000256" key="4">
    <source>
        <dbReference type="ARBA" id="ARBA00023054"/>
    </source>
</evidence>
<keyword evidence="2" id="KW-0813">Transport</keyword>
<dbReference type="GO" id="GO:0006887">
    <property type="term" value="P:exocytosis"/>
    <property type="evidence" value="ECO:0007669"/>
    <property type="project" value="UniProtKB-KW"/>
</dbReference>
<feature type="compositionally biased region" description="Basic and acidic residues" evidence="6">
    <location>
        <begin position="557"/>
        <end position="575"/>
    </location>
</feature>
<dbReference type="EMBL" id="CP097510">
    <property type="protein sequence ID" value="URE30150.1"/>
    <property type="molecule type" value="Genomic_DNA"/>
</dbReference>
<dbReference type="Pfam" id="PF20667">
    <property type="entry name" value="Sec10_N"/>
    <property type="match status" value="1"/>
</dbReference>
<dbReference type="InterPro" id="IPR009976">
    <property type="entry name" value="Sec10-like"/>
</dbReference>
<evidence type="ECO:0000256" key="2">
    <source>
        <dbReference type="ARBA" id="ARBA00022448"/>
    </source>
</evidence>
<evidence type="ECO:0000256" key="6">
    <source>
        <dbReference type="SAM" id="MobiDB-lite"/>
    </source>
</evidence>